<dbReference type="PROSITE" id="PS50157">
    <property type="entry name" value="ZINC_FINGER_C2H2_2"/>
    <property type="match status" value="9"/>
</dbReference>
<evidence type="ECO:0000256" key="2">
    <source>
        <dbReference type="ARBA" id="ARBA00022723"/>
    </source>
</evidence>
<keyword evidence="2" id="KW-0479">Metal-binding</keyword>
<sequence length="900" mass="102685">MMDNPVCFLCLKTIKKSDITQPREIPGEGKTVSASVSVFSKFVKEYLGLENEIGGDLITVFKNINNFCEKCKVVMGSLCEMYLEHLGIRRSLAWKLGELRNLLESSKIGVSEKLESVIIHSLATQVDSSVANVKKLRSLLVEKCIQKGNTSLPLLDEIKKEVQIEVESLCGGDDPDLFLTHEVKEESISSSEDFEENDDEEMRVDPMNKMRKLEEDQFQFYDESEIVSDCDDIASDPETRPNAESSGSGSESSSSALSERWEEDRRPKRKPIRQNKRASTAKTPRARAKHSKVDASNHKKKALQEMDCSLELNGWNCSICKEPTVDEANLKKHVVCHQNKFIKKNFPCTFCWRSFESSPSVDTHVVDNHMTVACDGAYSCDSPGCTLAFFTLEQLNSHLETHLKPEKSLCMCETCGLGCFNLTHLKLHMLRHIQSIKLLSADENAPKRKGSRLLYPCSNCDQIFPNFFELHDHFSRIHCSDISATHYNCPNCGKSARFKRLHRCGLKPQPIKLVCTECSDQNKKEYKSWYRLQAHRRDFHTPIKCSRCGETVIGLIAKKEHEDGKNKTCVLLHHCSTCGKGYSSVRRLKIHMRMVHIDRRFKCSECDKAFKLKAQLRYHVTAVHSLARAHTCVHCGRSFSLRKCLQNHLIKDHQIETSAEKKHPCPTCKESFVRKVFLESHILKCDPVAAAAIMPTCEICGRPIMGGHNKALMDKHVITHMSAEERGYYWKQQGKKAVVHLCPTCGKEFKSKQAMERHSSVHVVNKTFLCEQCPKAFPAKRNLILHIKHVHLEATVAPCYICGCPVVNGKQRGMMEKHVVTHMSEQERADYYRVKGIERKRKVYKCSPCGKEFKSKQNLGRHSCVYANNKFQCEQCPKAFRVEFSFQQHVKNFHSKCKRD</sequence>
<keyword evidence="5" id="KW-0862">Zinc</keyword>
<feature type="domain" description="C2H2-type" evidence="9">
    <location>
        <begin position="601"/>
        <end position="629"/>
    </location>
</feature>
<comment type="subcellular location">
    <subcellularLocation>
        <location evidence="1">Nucleus</location>
    </subcellularLocation>
</comment>
<dbReference type="InterPro" id="IPR036236">
    <property type="entry name" value="Znf_C2H2_sf"/>
</dbReference>
<reference evidence="10 11" key="1">
    <citation type="submission" date="2024-08" db="EMBL/GenBank/DDBJ databases">
        <authorList>
            <person name="Cucini C."/>
            <person name="Frati F."/>
        </authorList>
    </citation>
    <scope>NUCLEOTIDE SEQUENCE [LARGE SCALE GENOMIC DNA]</scope>
</reference>
<evidence type="ECO:0000259" key="9">
    <source>
        <dbReference type="PROSITE" id="PS50157"/>
    </source>
</evidence>
<dbReference type="InterPro" id="IPR013087">
    <property type="entry name" value="Znf_C2H2_type"/>
</dbReference>
<dbReference type="PANTHER" id="PTHR24376">
    <property type="entry name" value="ZINC FINGER PROTEIN"/>
    <property type="match status" value="1"/>
</dbReference>
<feature type="compositionally biased region" description="Low complexity" evidence="8">
    <location>
        <begin position="244"/>
        <end position="255"/>
    </location>
</feature>
<dbReference type="SMART" id="SM00355">
    <property type="entry name" value="ZnF_C2H2"/>
    <property type="match status" value="16"/>
</dbReference>
<name>A0ABP1R8Q4_9HEXA</name>
<gene>
    <name evidence="10" type="ORF">ODALV1_LOCUS19463</name>
</gene>
<feature type="domain" description="C2H2-type" evidence="9">
    <location>
        <begin position="378"/>
        <end position="407"/>
    </location>
</feature>
<feature type="domain" description="C2H2-type" evidence="9">
    <location>
        <begin position="871"/>
        <end position="899"/>
    </location>
</feature>
<feature type="compositionally biased region" description="Basic residues" evidence="8">
    <location>
        <begin position="267"/>
        <end position="276"/>
    </location>
</feature>
<evidence type="ECO:0000256" key="4">
    <source>
        <dbReference type="ARBA" id="ARBA00022771"/>
    </source>
</evidence>
<evidence type="ECO:0000313" key="11">
    <source>
        <dbReference type="Proteomes" id="UP001642540"/>
    </source>
</evidence>
<feature type="region of interest" description="Disordered" evidence="8">
    <location>
        <begin position="231"/>
        <end position="300"/>
    </location>
</feature>
<dbReference type="Pfam" id="PF00096">
    <property type="entry name" value="zf-C2H2"/>
    <property type="match status" value="1"/>
</dbReference>
<evidence type="ECO:0000256" key="3">
    <source>
        <dbReference type="ARBA" id="ARBA00022737"/>
    </source>
</evidence>
<keyword evidence="4 7" id="KW-0863">Zinc-finger</keyword>
<protein>
    <recommendedName>
        <fullName evidence="9">C2H2-type domain-containing protein</fullName>
    </recommendedName>
</protein>
<feature type="domain" description="C2H2-type" evidence="9">
    <location>
        <begin position="630"/>
        <end position="658"/>
    </location>
</feature>
<dbReference type="SUPFAM" id="SSF57667">
    <property type="entry name" value="beta-beta-alpha zinc fingers"/>
    <property type="match status" value="4"/>
</dbReference>
<proteinExistence type="predicted"/>
<dbReference type="EMBL" id="CAXLJM020000065">
    <property type="protein sequence ID" value="CAL8121604.1"/>
    <property type="molecule type" value="Genomic_DNA"/>
</dbReference>
<evidence type="ECO:0000256" key="8">
    <source>
        <dbReference type="SAM" id="MobiDB-lite"/>
    </source>
</evidence>
<evidence type="ECO:0000256" key="7">
    <source>
        <dbReference type="PROSITE-ProRule" id="PRU00042"/>
    </source>
</evidence>
<keyword evidence="6" id="KW-0539">Nucleus</keyword>
<evidence type="ECO:0000313" key="10">
    <source>
        <dbReference type="EMBL" id="CAL8121604.1"/>
    </source>
</evidence>
<organism evidence="10 11">
    <name type="scientific">Orchesella dallaii</name>
    <dbReference type="NCBI Taxonomy" id="48710"/>
    <lineage>
        <taxon>Eukaryota</taxon>
        <taxon>Metazoa</taxon>
        <taxon>Ecdysozoa</taxon>
        <taxon>Arthropoda</taxon>
        <taxon>Hexapoda</taxon>
        <taxon>Collembola</taxon>
        <taxon>Entomobryomorpha</taxon>
        <taxon>Entomobryoidea</taxon>
        <taxon>Orchesellidae</taxon>
        <taxon>Orchesellinae</taxon>
        <taxon>Orchesella</taxon>
    </lineage>
</organism>
<dbReference type="Proteomes" id="UP001642540">
    <property type="component" value="Unassembled WGS sequence"/>
</dbReference>
<feature type="domain" description="C2H2-type" evidence="9">
    <location>
        <begin position="740"/>
        <end position="767"/>
    </location>
</feature>
<evidence type="ECO:0000256" key="5">
    <source>
        <dbReference type="ARBA" id="ARBA00022833"/>
    </source>
</evidence>
<feature type="domain" description="C2H2-type" evidence="9">
    <location>
        <begin position="455"/>
        <end position="483"/>
    </location>
</feature>
<feature type="region of interest" description="Disordered" evidence="8">
    <location>
        <begin position="185"/>
        <end position="208"/>
    </location>
</feature>
<dbReference type="PANTHER" id="PTHR24376:SF235">
    <property type="entry name" value="C2H2-TYPE DOMAIN-CONTAINING PROTEIN"/>
    <property type="match status" value="1"/>
</dbReference>
<feature type="compositionally biased region" description="Acidic residues" evidence="8">
    <location>
        <begin position="192"/>
        <end position="202"/>
    </location>
</feature>
<keyword evidence="11" id="KW-1185">Reference proteome</keyword>
<dbReference type="Gene3D" id="3.30.160.60">
    <property type="entry name" value="Classic Zinc Finger"/>
    <property type="match status" value="7"/>
</dbReference>
<comment type="caution">
    <text evidence="10">The sequence shown here is derived from an EMBL/GenBank/DDBJ whole genome shotgun (WGS) entry which is preliminary data.</text>
</comment>
<keyword evidence="3" id="KW-0677">Repeat</keyword>
<dbReference type="PROSITE" id="PS00028">
    <property type="entry name" value="ZINC_FINGER_C2H2_1"/>
    <property type="match status" value="9"/>
</dbReference>
<evidence type="ECO:0000256" key="1">
    <source>
        <dbReference type="ARBA" id="ARBA00004123"/>
    </source>
</evidence>
<feature type="domain" description="C2H2-type" evidence="9">
    <location>
        <begin position="573"/>
        <end position="601"/>
    </location>
</feature>
<feature type="domain" description="C2H2-type" evidence="9">
    <location>
        <begin position="844"/>
        <end position="871"/>
    </location>
</feature>
<feature type="domain" description="C2H2-type" evidence="9">
    <location>
        <begin position="768"/>
        <end position="791"/>
    </location>
</feature>
<accession>A0ABP1R8Q4</accession>
<evidence type="ECO:0000256" key="6">
    <source>
        <dbReference type="ARBA" id="ARBA00023242"/>
    </source>
</evidence>
<dbReference type="Pfam" id="PF13912">
    <property type="entry name" value="zf-C2H2_6"/>
    <property type="match status" value="2"/>
</dbReference>